<keyword evidence="3" id="KW-1185">Reference proteome</keyword>
<proteinExistence type="predicted"/>
<dbReference type="EMBL" id="KN817666">
    <property type="protein sequence ID" value="KJA14765.1"/>
    <property type="molecule type" value="Genomic_DNA"/>
</dbReference>
<reference evidence="3" key="1">
    <citation type="submission" date="2014-04" db="EMBL/GenBank/DDBJ databases">
        <title>Evolutionary Origins and Diversification of the Mycorrhizal Mutualists.</title>
        <authorList>
            <consortium name="DOE Joint Genome Institute"/>
            <consortium name="Mycorrhizal Genomics Consortium"/>
            <person name="Kohler A."/>
            <person name="Kuo A."/>
            <person name="Nagy L.G."/>
            <person name="Floudas D."/>
            <person name="Copeland A."/>
            <person name="Barry K.W."/>
            <person name="Cichocki N."/>
            <person name="Veneault-Fourrey C."/>
            <person name="LaButti K."/>
            <person name="Lindquist E.A."/>
            <person name="Lipzen A."/>
            <person name="Lundell T."/>
            <person name="Morin E."/>
            <person name="Murat C."/>
            <person name="Riley R."/>
            <person name="Ohm R."/>
            <person name="Sun H."/>
            <person name="Tunlid A."/>
            <person name="Henrissat B."/>
            <person name="Grigoriev I.V."/>
            <person name="Hibbett D.S."/>
            <person name="Martin F."/>
        </authorList>
    </citation>
    <scope>NUCLEOTIDE SEQUENCE [LARGE SCALE GENOMIC DNA]</scope>
    <source>
        <strain evidence="3">FD-334 SS-4</strain>
    </source>
</reference>
<evidence type="ECO:0000256" key="1">
    <source>
        <dbReference type="SAM" id="MobiDB-lite"/>
    </source>
</evidence>
<accession>A0A0D2P2J7</accession>
<feature type="compositionally biased region" description="Basic and acidic residues" evidence="1">
    <location>
        <begin position="207"/>
        <end position="217"/>
    </location>
</feature>
<feature type="compositionally biased region" description="Basic and acidic residues" evidence="1">
    <location>
        <begin position="120"/>
        <end position="149"/>
    </location>
</feature>
<dbReference type="AlphaFoldDB" id="A0A0D2P2J7"/>
<organism evidence="2 3">
    <name type="scientific">Hypholoma sublateritium (strain FD-334 SS-4)</name>
    <dbReference type="NCBI Taxonomy" id="945553"/>
    <lineage>
        <taxon>Eukaryota</taxon>
        <taxon>Fungi</taxon>
        <taxon>Dikarya</taxon>
        <taxon>Basidiomycota</taxon>
        <taxon>Agaricomycotina</taxon>
        <taxon>Agaricomycetes</taxon>
        <taxon>Agaricomycetidae</taxon>
        <taxon>Agaricales</taxon>
        <taxon>Agaricineae</taxon>
        <taxon>Strophariaceae</taxon>
        <taxon>Hypholoma</taxon>
    </lineage>
</organism>
<dbReference type="Proteomes" id="UP000054270">
    <property type="component" value="Unassembled WGS sequence"/>
</dbReference>
<feature type="region of interest" description="Disordered" evidence="1">
    <location>
        <begin position="110"/>
        <end position="217"/>
    </location>
</feature>
<sequence>MAQHIYSFNSNNSHNSNINSIIGGDVYTEYDGYTVHQSTSGPGYYNHGYGTPLGPGFRTHVQIPSVFTAATSNAPTRISVNAGSDSLSSNMGPSIVTYNNGQTSIITVEESEHGPTASDNTDKPAVDETRKKSKESKLSAKGKGPESEKQPQAPAVSLPQSQKTYNVVPEPQQPDLSGPSPHKYRETDNIGSIFDNEVSSPYTPQRRNSDEISESRREEINEIVRDAMRRAAEATAIAQTRFDDAHRLRREILARVQASLPR</sequence>
<name>A0A0D2P2J7_HYPSF</name>
<gene>
    <name evidence="2" type="ORF">HYPSUDRAFT_208445</name>
</gene>
<evidence type="ECO:0000313" key="2">
    <source>
        <dbReference type="EMBL" id="KJA14765.1"/>
    </source>
</evidence>
<evidence type="ECO:0000313" key="3">
    <source>
        <dbReference type="Proteomes" id="UP000054270"/>
    </source>
</evidence>
<protein>
    <submittedName>
        <fullName evidence="2">Uncharacterized protein</fullName>
    </submittedName>
</protein>